<gene>
    <name evidence="5" type="primary">LOC108177920</name>
</gene>
<dbReference type="FunFam" id="3.10.20.90:FF:000052">
    <property type="entry name" value="Ubiquitin-like protein 5"/>
    <property type="match status" value="1"/>
</dbReference>
<reference evidence="5 6" key="1">
    <citation type="journal article" date="2011" name="Nature">
        <title>A high-resolution map of human evolutionary constraint using 29 mammals.</title>
        <authorList>
            <person name="Lindblad-Toh K."/>
            <person name="Garber M."/>
            <person name="Zuk O."/>
            <person name="Lin M.F."/>
            <person name="Parker B.J."/>
            <person name="Washietl S."/>
            <person name="Kheradpour P."/>
            <person name="Ernst J."/>
            <person name="Jordan G."/>
            <person name="Mauceli E."/>
            <person name="Ward L.D."/>
            <person name="Lowe C.B."/>
            <person name="Holloway A.K."/>
            <person name="Clamp M."/>
            <person name="Gnerre S."/>
            <person name="Alfoldi J."/>
            <person name="Beal K."/>
            <person name="Chang J."/>
            <person name="Clawson H."/>
            <person name="Cuff J."/>
            <person name="Di Palma F."/>
            <person name="Fitzgerald S."/>
            <person name="Flicek P."/>
            <person name="Guttman M."/>
            <person name="Hubisz M.J."/>
            <person name="Jaffe D.B."/>
            <person name="Jungreis I."/>
            <person name="Kent W.J."/>
            <person name="Kostka D."/>
            <person name="Lara M."/>
            <person name="Martins A.L."/>
            <person name="Massingham T."/>
            <person name="Moltke I."/>
            <person name="Raney B.J."/>
            <person name="Rasmussen M.D."/>
            <person name="Robinson J."/>
            <person name="Stark A."/>
            <person name="Vilella A.J."/>
            <person name="Wen J."/>
            <person name="Xie X."/>
            <person name="Zody M.C."/>
            <person name="Baldwin J."/>
            <person name="Bloom T."/>
            <person name="Chin C.W."/>
            <person name="Heiman D."/>
            <person name="Nicol R."/>
            <person name="Nusbaum C."/>
            <person name="Young S."/>
            <person name="Wilkinson J."/>
            <person name="Worley K.C."/>
            <person name="Kovar C.L."/>
            <person name="Muzny D.M."/>
            <person name="Gibbs R.A."/>
            <person name="Cree A."/>
            <person name="Dihn H.H."/>
            <person name="Fowler G."/>
            <person name="Jhangiani S."/>
            <person name="Joshi V."/>
            <person name="Lee S."/>
            <person name="Lewis L.R."/>
            <person name="Nazareth L.V."/>
            <person name="Okwuonu G."/>
            <person name="Santibanez J."/>
            <person name="Warren W.C."/>
            <person name="Mardis E.R."/>
            <person name="Weinstock G.M."/>
            <person name="Wilson R.K."/>
            <person name="Delehaunty K."/>
            <person name="Dooling D."/>
            <person name="Fronik C."/>
            <person name="Fulton L."/>
            <person name="Fulton B."/>
            <person name="Graves T."/>
            <person name="Minx P."/>
            <person name="Sodergren E."/>
            <person name="Birney E."/>
            <person name="Margulies E.H."/>
            <person name="Herrero J."/>
            <person name="Green E.D."/>
            <person name="Haussler D."/>
            <person name="Siepel A."/>
            <person name="Goldman N."/>
            <person name="Pollard K.S."/>
            <person name="Pedersen J.S."/>
            <person name="Lander E.S."/>
            <person name="Kellis M."/>
        </authorList>
    </citation>
    <scope>NUCLEOTIDE SEQUENCE [LARGE SCALE GENOMIC DNA]</scope>
    <source>
        <strain evidence="5 6">Thorbecke inbred</strain>
    </source>
</reference>
<dbReference type="OrthoDB" id="3881at2759"/>
<name>A0A5F9D1Q0_RABIT</name>
<dbReference type="Gene3D" id="3.10.20.90">
    <property type="entry name" value="Phosphatidylinositol 3-kinase Catalytic Subunit, Chain A, domain 1"/>
    <property type="match status" value="1"/>
</dbReference>
<organism evidence="5 6">
    <name type="scientific">Oryctolagus cuniculus</name>
    <name type="common">Rabbit</name>
    <dbReference type="NCBI Taxonomy" id="9986"/>
    <lineage>
        <taxon>Eukaryota</taxon>
        <taxon>Metazoa</taxon>
        <taxon>Chordata</taxon>
        <taxon>Craniata</taxon>
        <taxon>Vertebrata</taxon>
        <taxon>Euteleostomi</taxon>
        <taxon>Mammalia</taxon>
        <taxon>Eutheria</taxon>
        <taxon>Euarchontoglires</taxon>
        <taxon>Glires</taxon>
        <taxon>Lagomorpha</taxon>
        <taxon>Leporidae</taxon>
        <taxon>Oryctolagus</taxon>
    </lineage>
</organism>
<keyword evidence="6" id="KW-1185">Reference proteome</keyword>
<comment type="subunit">
    <text evidence="3">Interacts with CLK1, CLK3 and CLK4. Interacts with coilin/COIL. Interacts with spliceosome components SART1 and EFTUD2. Interacts with FANCI; this interaction promotes FANCI dimerization.</text>
</comment>
<comment type="function">
    <text evidence="4">Ubiquitin-like protein that plays a role in cell proliferation and sister chromatid cohesion by associating with spliceosomal proteins. Participates thereby in pre-mRNA splicing by maintaining spliceosome integrity. Promotes the functional integrity of the Fanconi anemia DNA repair pathway by interacting with FANCI component and subsequently mediating the formation of FANCI homodimers. Also plays a protective role against ER stress-induced apoptosis.</text>
</comment>
<dbReference type="InterPro" id="IPR029071">
    <property type="entry name" value="Ubiquitin-like_domsf"/>
</dbReference>
<dbReference type="AlphaFoldDB" id="A0A5F9D1Q0"/>
<dbReference type="InParanoid" id="A0A5F9D1Q0"/>
<reference evidence="5" key="3">
    <citation type="submission" date="2025-09" db="UniProtKB">
        <authorList>
            <consortium name="Ensembl"/>
        </authorList>
    </citation>
    <scope>IDENTIFICATION</scope>
    <source>
        <strain evidence="5">Thorbecke</strain>
    </source>
</reference>
<dbReference type="KEGG" id="ocu:108177920"/>
<dbReference type="SMR" id="A0A5F9D1Q0"/>
<accession>A0A5F9D1Q0</accession>
<reference evidence="5" key="2">
    <citation type="submission" date="2025-08" db="UniProtKB">
        <authorList>
            <consortium name="Ensembl"/>
        </authorList>
    </citation>
    <scope>IDENTIFICATION</scope>
    <source>
        <strain evidence="5">Thorbecke</strain>
    </source>
</reference>
<dbReference type="PANTHER" id="PTHR13042">
    <property type="entry name" value="UBIQUITIN-LIKE PROTEIN 5"/>
    <property type="match status" value="1"/>
</dbReference>
<dbReference type="STRING" id="9986.ENSOCUP00000039648"/>
<dbReference type="Ensembl" id="ENSOCUT00000054715.1">
    <property type="protein sequence ID" value="ENSOCUP00000039648.1"/>
    <property type="gene ID" value="ENSOCUG00000039529.1"/>
</dbReference>
<protein>
    <recommendedName>
        <fullName evidence="1">Ubiquitin-like protein 5</fullName>
    </recommendedName>
</protein>
<dbReference type="Proteomes" id="UP000001811">
    <property type="component" value="Chromosome 14"/>
</dbReference>
<dbReference type="GeneTree" id="ENSGT01030000235049"/>
<proteinExistence type="predicted"/>
<sequence length="74" mass="8666">MIEVVCNDHQGKKVCVKCKSSDTIGVVKKLIVAQTGTHWNKIDPKKKWYTVFKDHALLGDYEIHYRINLELYFQ</sequence>
<evidence type="ECO:0000256" key="1">
    <source>
        <dbReference type="ARBA" id="ARBA00021360"/>
    </source>
</evidence>
<keyword evidence="2" id="KW-0833">Ubl conjugation pathway</keyword>
<evidence type="ECO:0000256" key="4">
    <source>
        <dbReference type="ARBA" id="ARBA00059610"/>
    </source>
</evidence>
<dbReference type="SUPFAM" id="SSF54236">
    <property type="entry name" value="Ubiquitin-like"/>
    <property type="match status" value="1"/>
</dbReference>
<dbReference type="InterPro" id="IPR039732">
    <property type="entry name" value="Hub1/Ubl5"/>
</dbReference>
<evidence type="ECO:0000256" key="3">
    <source>
        <dbReference type="ARBA" id="ARBA00046630"/>
    </source>
</evidence>
<evidence type="ECO:0000313" key="5">
    <source>
        <dbReference type="Ensembl" id="ENSOCUP00000039648.1"/>
    </source>
</evidence>
<evidence type="ECO:0000256" key="2">
    <source>
        <dbReference type="ARBA" id="ARBA00022786"/>
    </source>
</evidence>
<dbReference type="EMBL" id="AAGW02014271">
    <property type="status" value="NOT_ANNOTATED_CDS"/>
    <property type="molecule type" value="Genomic_DNA"/>
</dbReference>
<evidence type="ECO:0000313" key="6">
    <source>
        <dbReference type="Proteomes" id="UP000001811"/>
    </source>
</evidence>